<evidence type="ECO:0000313" key="8">
    <source>
        <dbReference type="Proteomes" id="UP000326202"/>
    </source>
</evidence>
<feature type="domain" description="Extradiol ring-cleavage dioxygenase class III enzyme subunit B" evidence="6">
    <location>
        <begin position="10"/>
        <end position="255"/>
    </location>
</feature>
<proteinExistence type="inferred from homology"/>
<dbReference type="AlphaFoldDB" id="A0A5J6MM21"/>
<dbReference type="Pfam" id="PF02900">
    <property type="entry name" value="LigB"/>
    <property type="match status" value="1"/>
</dbReference>
<dbReference type="InterPro" id="IPR014436">
    <property type="entry name" value="Extradiol_dOase_DODA"/>
</dbReference>
<comment type="similarity">
    <text evidence="2">Belongs to the DODA-type extradiol aromatic ring-opening dioxygenase family.</text>
</comment>
<keyword evidence="4" id="KW-0862">Zinc</keyword>
<evidence type="ECO:0000256" key="2">
    <source>
        <dbReference type="ARBA" id="ARBA00007581"/>
    </source>
</evidence>
<organism evidence="7 8">
    <name type="scientific">Hypericibacter terrae</name>
    <dbReference type="NCBI Taxonomy" id="2602015"/>
    <lineage>
        <taxon>Bacteria</taxon>
        <taxon>Pseudomonadati</taxon>
        <taxon>Pseudomonadota</taxon>
        <taxon>Alphaproteobacteria</taxon>
        <taxon>Rhodospirillales</taxon>
        <taxon>Dongiaceae</taxon>
        <taxon>Hypericibacter</taxon>
    </lineage>
</organism>
<dbReference type="RefSeq" id="WP_151178571.1">
    <property type="nucleotide sequence ID" value="NZ_CP042906.1"/>
</dbReference>
<dbReference type="SUPFAM" id="SSF53213">
    <property type="entry name" value="LigB-like"/>
    <property type="match status" value="1"/>
</dbReference>
<evidence type="ECO:0000256" key="1">
    <source>
        <dbReference type="ARBA" id="ARBA00001947"/>
    </source>
</evidence>
<gene>
    <name evidence="7" type="ORF">FRZ44_37150</name>
</gene>
<dbReference type="GO" id="GO:0016702">
    <property type="term" value="F:oxidoreductase activity, acting on single donors with incorporation of molecular oxygen, incorporation of two atoms of oxygen"/>
    <property type="evidence" value="ECO:0007669"/>
    <property type="project" value="UniProtKB-ARBA"/>
</dbReference>
<comment type="cofactor">
    <cofactor evidence="1">
        <name>Zn(2+)</name>
        <dbReference type="ChEBI" id="CHEBI:29105"/>
    </cofactor>
</comment>
<keyword evidence="7" id="KW-0223">Dioxygenase</keyword>
<dbReference type="CDD" id="cd07363">
    <property type="entry name" value="45_DOPA_Dioxygenase"/>
    <property type="match status" value="1"/>
</dbReference>
<keyword evidence="3" id="KW-0479">Metal-binding</keyword>
<accession>A0A5J6MM21</accession>
<dbReference type="Gene3D" id="3.40.830.10">
    <property type="entry name" value="LigB-like"/>
    <property type="match status" value="1"/>
</dbReference>
<evidence type="ECO:0000259" key="6">
    <source>
        <dbReference type="Pfam" id="PF02900"/>
    </source>
</evidence>
<name>A0A5J6MM21_9PROT</name>
<keyword evidence="5" id="KW-0560">Oxidoreductase</keyword>
<evidence type="ECO:0000313" key="7">
    <source>
        <dbReference type="EMBL" id="QEX18409.1"/>
    </source>
</evidence>
<dbReference type="KEGG" id="htq:FRZ44_37150"/>
<evidence type="ECO:0000256" key="4">
    <source>
        <dbReference type="ARBA" id="ARBA00022833"/>
    </source>
</evidence>
<dbReference type="EMBL" id="CP042906">
    <property type="protein sequence ID" value="QEX18409.1"/>
    <property type="molecule type" value="Genomic_DNA"/>
</dbReference>
<protein>
    <submittedName>
        <fullName evidence="7">Dioxygenase</fullName>
    </submittedName>
</protein>
<dbReference type="GO" id="GO:0008198">
    <property type="term" value="F:ferrous iron binding"/>
    <property type="evidence" value="ECO:0007669"/>
    <property type="project" value="InterPro"/>
</dbReference>
<dbReference type="PANTHER" id="PTHR30096:SF0">
    <property type="entry name" value="4,5-DOPA DIOXYGENASE EXTRADIOL-LIKE PROTEIN"/>
    <property type="match status" value="1"/>
</dbReference>
<dbReference type="OrthoDB" id="9790889at2"/>
<evidence type="ECO:0000256" key="5">
    <source>
        <dbReference type="ARBA" id="ARBA00023002"/>
    </source>
</evidence>
<sequence length="269" mass="29081">MIDKTLPVLFLSHGSPMLPFEEIPARDFIAGLGARLPRPEAILCISAHWETPAPAVSTARAPETIHDFYGFPEALYRIAYKAPGAPALAERTQALLNAAGLPTSADPTRGLDHGAWNPLLLIYPDADIPVTQLSIQHPAGPGHHVALGRALKPLRKEGILILASGGAVHNLRQFGVDRETPADWATGFDDWLADRVAAQDTASLIEYRRLKPEGRQAHPRDEHFLPFFVALGAGEGETGRPIHRSFAHGSLSMASYAWGDIAPERARAA</sequence>
<dbReference type="GO" id="GO:0008270">
    <property type="term" value="F:zinc ion binding"/>
    <property type="evidence" value="ECO:0007669"/>
    <property type="project" value="InterPro"/>
</dbReference>
<keyword evidence="8" id="KW-1185">Reference proteome</keyword>
<dbReference type="Proteomes" id="UP000326202">
    <property type="component" value="Chromosome"/>
</dbReference>
<reference evidence="7 8" key="1">
    <citation type="submission" date="2019-08" db="EMBL/GenBank/DDBJ databases">
        <title>Hyperibacter terrae gen. nov., sp. nov. and Hyperibacter viscosus sp. nov., two new members in the family Rhodospirillaceae isolated from the rhizosphere of Hypericum perforatum.</title>
        <authorList>
            <person name="Noviana Z."/>
        </authorList>
    </citation>
    <scope>NUCLEOTIDE SEQUENCE [LARGE SCALE GENOMIC DNA]</scope>
    <source>
        <strain evidence="7 8">R5913</strain>
    </source>
</reference>
<dbReference type="InterPro" id="IPR004183">
    <property type="entry name" value="Xdiol_dOase_suB"/>
</dbReference>
<dbReference type="PIRSF" id="PIRSF006157">
    <property type="entry name" value="Doxgns_DODA"/>
    <property type="match status" value="1"/>
</dbReference>
<evidence type="ECO:0000256" key="3">
    <source>
        <dbReference type="ARBA" id="ARBA00022723"/>
    </source>
</evidence>
<dbReference type="PANTHER" id="PTHR30096">
    <property type="entry name" value="4,5-DOPA DIOXYGENASE EXTRADIOL-LIKE PROTEIN"/>
    <property type="match status" value="1"/>
</dbReference>